<feature type="non-terminal residue" evidence="1">
    <location>
        <position position="1"/>
    </location>
</feature>
<sequence length="52" mass="5714">YGFASTCDNEEDPTSIAVSDCEFYDITGNDPRASFKSQTSACSKSQTHDKEE</sequence>
<accession>C5L052</accession>
<dbReference type="EMBL" id="GG677981">
    <property type="protein sequence ID" value="EER09910.1"/>
    <property type="molecule type" value="Genomic_DNA"/>
</dbReference>
<dbReference type="InParanoid" id="C5L052"/>
<reference evidence="1 2" key="1">
    <citation type="submission" date="2008-07" db="EMBL/GenBank/DDBJ databases">
        <authorList>
            <person name="El-Sayed N."/>
            <person name="Caler E."/>
            <person name="Inman J."/>
            <person name="Amedeo P."/>
            <person name="Hass B."/>
            <person name="Wortman J."/>
        </authorList>
    </citation>
    <scope>NUCLEOTIDE SEQUENCE [LARGE SCALE GENOMIC DNA]</scope>
    <source>
        <strain evidence="2">ATCC 50983 / TXsc</strain>
    </source>
</reference>
<dbReference type="GeneID" id="9038019"/>
<feature type="non-terminal residue" evidence="1">
    <location>
        <position position="52"/>
    </location>
</feature>
<name>C5L052_PERM5</name>
<keyword evidence="2" id="KW-1185">Reference proteome</keyword>
<proteinExistence type="predicted"/>
<evidence type="ECO:0000313" key="2">
    <source>
        <dbReference type="Proteomes" id="UP000007800"/>
    </source>
</evidence>
<dbReference type="Proteomes" id="UP000007800">
    <property type="component" value="Unassembled WGS sequence"/>
</dbReference>
<dbReference type="AlphaFoldDB" id="C5L052"/>
<protein>
    <submittedName>
        <fullName evidence="1">Uncharacterized protein</fullName>
    </submittedName>
</protein>
<dbReference type="OrthoDB" id="439605at2759"/>
<organism evidence="2">
    <name type="scientific">Perkinsus marinus (strain ATCC 50983 / TXsc)</name>
    <dbReference type="NCBI Taxonomy" id="423536"/>
    <lineage>
        <taxon>Eukaryota</taxon>
        <taxon>Sar</taxon>
        <taxon>Alveolata</taxon>
        <taxon>Perkinsozoa</taxon>
        <taxon>Perkinsea</taxon>
        <taxon>Perkinsida</taxon>
        <taxon>Perkinsidae</taxon>
        <taxon>Perkinsus</taxon>
    </lineage>
</organism>
<evidence type="ECO:0000313" key="1">
    <source>
        <dbReference type="EMBL" id="EER09910.1"/>
    </source>
</evidence>
<dbReference type="RefSeq" id="XP_002778115.1">
    <property type="nucleotide sequence ID" value="XM_002778069.1"/>
</dbReference>
<gene>
    <name evidence="1" type="ORF">Pmar_PMAR018554</name>
</gene>